<evidence type="ECO:0000313" key="1">
    <source>
        <dbReference type="EMBL" id="KAH9484393.1"/>
    </source>
</evidence>
<gene>
    <name evidence="1" type="ORF">JR316_0003874</name>
</gene>
<accession>A0ACB8H9B1</accession>
<evidence type="ECO:0000313" key="2">
    <source>
        <dbReference type="Proteomes" id="UP000664032"/>
    </source>
</evidence>
<proteinExistence type="predicted"/>
<protein>
    <submittedName>
        <fullName evidence="1">Uncharacterized protein</fullName>
    </submittedName>
</protein>
<reference evidence="1" key="1">
    <citation type="submission" date="2021-10" db="EMBL/GenBank/DDBJ databases">
        <title>Psilocybe cubensis genome.</title>
        <authorList>
            <person name="Mckernan K.J."/>
            <person name="Crawford S."/>
            <person name="Trippe A."/>
            <person name="Kane L.T."/>
            <person name="Mclaughlin S."/>
        </authorList>
    </citation>
    <scope>NUCLEOTIDE SEQUENCE</scope>
    <source>
        <strain evidence="1">MGC-MH-2018</strain>
    </source>
</reference>
<organism evidence="1 2">
    <name type="scientific">Psilocybe cubensis</name>
    <name type="common">Psychedelic mushroom</name>
    <name type="synonym">Stropharia cubensis</name>
    <dbReference type="NCBI Taxonomy" id="181762"/>
    <lineage>
        <taxon>Eukaryota</taxon>
        <taxon>Fungi</taxon>
        <taxon>Dikarya</taxon>
        <taxon>Basidiomycota</taxon>
        <taxon>Agaricomycotina</taxon>
        <taxon>Agaricomycetes</taxon>
        <taxon>Agaricomycetidae</taxon>
        <taxon>Agaricales</taxon>
        <taxon>Agaricineae</taxon>
        <taxon>Strophariaceae</taxon>
        <taxon>Psilocybe</taxon>
    </lineage>
</organism>
<comment type="caution">
    <text evidence="1">The sequence shown here is derived from an EMBL/GenBank/DDBJ whole genome shotgun (WGS) entry which is preliminary data.</text>
</comment>
<sequence length="121" mass="13381">MVNSLPQEESLNDFGMAAVLNPDGSIDPTSTSHHHLTGTLPFMALDALQPPLSKTPPDPSNVHHYHYDLESLFYISIWAATLYDLEGGHRIAPKENFLFSGGVWGVKFPSVTPNYLFIRAT</sequence>
<dbReference type="Proteomes" id="UP000664032">
    <property type="component" value="Unassembled WGS sequence"/>
</dbReference>
<keyword evidence="2" id="KW-1185">Reference proteome</keyword>
<name>A0ACB8H9B1_PSICU</name>
<dbReference type="EMBL" id="JAFIQS020000003">
    <property type="protein sequence ID" value="KAH9484393.1"/>
    <property type="molecule type" value="Genomic_DNA"/>
</dbReference>